<gene>
    <name evidence="2" type="ORF">G6N77_15460</name>
</gene>
<evidence type="ECO:0000313" key="2">
    <source>
        <dbReference type="EMBL" id="NGN84842.1"/>
    </source>
</evidence>
<proteinExistence type="predicted"/>
<accession>A0ABX0DKT3</accession>
<dbReference type="Proteomes" id="UP000479226">
    <property type="component" value="Unassembled WGS sequence"/>
</dbReference>
<dbReference type="EMBL" id="JAAKZI010000031">
    <property type="protein sequence ID" value="NGN84842.1"/>
    <property type="molecule type" value="Genomic_DNA"/>
</dbReference>
<comment type="caution">
    <text evidence="2">The sequence shown here is derived from an EMBL/GenBank/DDBJ whole genome shotgun (WGS) entry which is preliminary data.</text>
</comment>
<name>A0ABX0DKT3_9MICC</name>
<dbReference type="InterPro" id="IPR028087">
    <property type="entry name" value="Tad_N"/>
</dbReference>
<protein>
    <recommendedName>
        <fullName evidence="1">Putative Flp pilus-assembly TadG-like N-terminal domain-containing protein</fullName>
    </recommendedName>
</protein>
<keyword evidence="3" id="KW-1185">Reference proteome</keyword>
<organism evidence="2 3">
    <name type="scientific">Arthrobacter silviterrae</name>
    <dbReference type="NCBI Taxonomy" id="2026658"/>
    <lineage>
        <taxon>Bacteria</taxon>
        <taxon>Bacillati</taxon>
        <taxon>Actinomycetota</taxon>
        <taxon>Actinomycetes</taxon>
        <taxon>Micrococcales</taxon>
        <taxon>Micrococcaceae</taxon>
        <taxon>Arthrobacter</taxon>
    </lineage>
</organism>
<dbReference type="Pfam" id="PF13400">
    <property type="entry name" value="Tad"/>
    <property type="match status" value="1"/>
</dbReference>
<reference evidence="2 3" key="1">
    <citation type="submission" date="2020-02" db="EMBL/GenBank/DDBJ databases">
        <title>Genome sequence of the type strain DSM 27180 of Arthrobacter silviterrae.</title>
        <authorList>
            <person name="Gao J."/>
            <person name="Sun J."/>
        </authorList>
    </citation>
    <scope>NUCLEOTIDE SEQUENCE [LARGE SCALE GENOMIC DNA]</scope>
    <source>
        <strain evidence="2 3">DSM 27180</strain>
    </source>
</reference>
<feature type="domain" description="Putative Flp pilus-assembly TadG-like N-terminal" evidence="1">
    <location>
        <begin position="14"/>
        <end position="57"/>
    </location>
</feature>
<evidence type="ECO:0000259" key="1">
    <source>
        <dbReference type="Pfam" id="PF13400"/>
    </source>
</evidence>
<dbReference type="RefSeq" id="WP_165183071.1">
    <property type="nucleotide sequence ID" value="NZ_JAAKZI010000031.1"/>
</dbReference>
<evidence type="ECO:0000313" key="3">
    <source>
        <dbReference type="Proteomes" id="UP000479226"/>
    </source>
</evidence>
<sequence>MRRLIAPGLRNEHGAVAVIVALCMVALLGAVAFSIDVGAMYSERAQLQNGADAAAIAIAQSCAAGSCGDVNAIAQSLANVNANDGASNIGAVDFPSSNSVHVMTTTKDASTGAGSLALSFAPVLGTKTKTVAADATAGWGYPASGPDKLALAFAPCVFKLNGAIQVISLSGSGGSSCSSTSPSGQVLPGGFGWLNDPAGTCNANVSISSNAAVSGNTGVSISAPCAAALSNLANKTVLLPVYSDIGGTGSGGWYVIQGWAAFKVLGWNFTGPTTNYNNNTYPGATCQNTCKGLIGQFISFVSLDTSFTTGGPNLGAAVVTLTK</sequence>